<dbReference type="RefSeq" id="WP_087439278.1">
    <property type="nucleotide sequence ID" value="NZ_CP021416.1"/>
</dbReference>
<dbReference type="SUPFAM" id="SSF53850">
    <property type="entry name" value="Periplasmic binding protein-like II"/>
    <property type="match status" value="1"/>
</dbReference>
<organism evidence="1 2">
    <name type="scientific">Sulfurospirillum diekertiae</name>
    <dbReference type="NCBI Taxonomy" id="1854492"/>
    <lineage>
        <taxon>Bacteria</taxon>
        <taxon>Pseudomonadati</taxon>
        <taxon>Campylobacterota</taxon>
        <taxon>Epsilonproteobacteria</taxon>
        <taxon>Campylobacterales</taxon>
        <taxon>Sulfurospirillaceae</taxon>
        <taxon>Sulfurospirillum</taxon>
    </lineage>
</organism>
<name>A0A1Y0HN61_9BACT</name>
<dbReference type="KEGG" id="suls:Sdiek1_2392"/>
<evidence type="ECO:0000313" key="2">
    <source>
        <dbReference type="Proteomes" id="UP000196005"/>
    </source>
</evidence>
<dbReference type="EMBL" id="CP021416">
    <property type="protein sequence ID" value="ARU49542.1"/>
    <property type="molecule type" value="Genomic_DNA"/>
</dbReference>
<reference evidence="2" key="1">
    <citation type="submission" date="2017-05" db="EMBL/GenBank/DDBJ databases">
        <title>Dechlorination kinetics govern the competition between two new strains of the genus Sulfurospirillum.</title>
        <authorList>
            <person name="Buttet G.F."/>
            <person name="Murray A.M."/>
            <person name="Goris T."/>
            <person name="Burion M."/>
            <person name="Lin B."/>
            <person name="Rolle M."/>
            <person name="Maillard J."/>
        </authorList>
    </citation>
    <scope>NUCLEOTIDE SEQUENCE [LARGE SCALE GENOMIC DNA]</scope>
    <source>
        <strain evidence="2">SL2-1</strain>
    </source>
</reference>
<proteinExistence type="predicted"/>
<sequence length="263" mass="29698">MHFQAHLVSGIISILLGVTSLFSGDIALYAVPNPPFSFRDKGAIKGLSIDLLEASLATIRPRFAQEEIELEALNKMYDEALRHPKAFLVTMVRLKEREQQFNWLGPIATVRLGLITKRTTDLPKGQSTLEILRPLRIATIKETSSEKLLFKEIGEKSGLNITRVSTPIQGYKMLEYGRIDALVYTDVPFVYHLITEGQDVSQYRMAYVILNTDYYICVGKDVPKEQFNIMQAQLNHLKEPDGKGSSMYDRMVANYLNGAVLKP</sequence>
<dbReference type="OrthoDB" id="5339217at2"/>
<dbReference type="PANTHER" id="PTHR38834">
    <property type="entry name" value="PERIPLASMIC SUBSTRATE BINDING PROTEIN FAMILY 3"/>
    <property type="match status" value="1"/>
</dbReference>
<keyword evidence="2" id="KW-1185">Reference proteome</keyword>
<dbReference type="AlphaFoldDB" id="A0A1Y0HN61"/>
<dbReference type="Gene3D" id="3.40.190.10">
    <property type="entry name" value="Periplasmic binding protein-like II"/>
    <property type="match status" value="2"/>
</dbReference>
<gene>
    <name evidence="1" type="ORF">Sdiek1_2392</name>
</gene>
<dbReference type="Proteomes" id="UP000196005">
    <property type="component" value="Chromosome"/>
</dbReference>
<accession>A0A1Y0HN61</accession>
<protein>
    <submittedName>
        <fullName evidence="1">Uncharacterized protein</fullName>
    </submittedName>
</protein>
<evidence type="ECO:0000313" key="1">
    <source>
        <dbReference type="EMBL" id="ARU49542.1"/>
    </source>
</evidence>
<dbReference type="PANTHER" id="PTHR38834:SF3">
    <property type="entry name" value="SOLUTE-BINDING PROTEIN FAMILY 3_N-TERMINAL DOMAIN-CONTAINING PROTEIN"/>
    <property type="match status" value="1"/>
</dbReference>